<organism evidence="4 5">
    <name type="scientific">Mucilaginibacter straminoryzae</name>
    <dbReference type="NCBI Taxonomy" id="2932774"/>
    <lineage>
        <taxon>Bacteria</taxon>
        <taxon>Pseudomonadati</taxon>
        <taxon>Bacteroidota</taxon>
        <taxon>Sphingobacteriia</taxon>
        <taxon>Sphingobacteriales</taxon>
        <taxon>Sphingobacteriaceae</taxon>
        <taxon>Mucilaginibacter</taxon>
    </lineage>
</organism>
<proteinExistence type="predicted"/>
<accession>A0A9X1X471</accession>
<dbReference type="SUPFAM" id="SSF54001">
    <property type="entry name" value="Cysteine proteinases"/>
    <property type="match status" value="1"/>
</dbReference>
<dbReference type="InterPro" id="IPR038765">
    <property type="entry name" value="Papain-like_cys_pep_sf"/>
</dbReference>
<feature type="chain" id="PRO_5040974190" evidence="1">
    <location>
        <begin position="27"/>
        <end position="647"/>
    </location>
</feature>
<dbReference type="InterPro" id="IPR002931">
    <property type="entry name" value="Transglutaminase-like"/>
</dbReference>
<sequence length="647" mass="73566">MKPVLRFFSAAVFAVLIAFGGNSAFADSDKLPKELYLAATIPDSLKTDANAVVRYSSHEYVVKGPGRAVIKVHNLVTILNEKGDEHAALVLYYQRKYNSVGSIEMKVYNAAGTLLKKYGKSDMYDRAAIDESTAVTDDRYLALEHTISGYPVTVETSYELSMGSFVDLSSWDIQPEETAVQTAVCKVSADPSVGFRYKVKNIVLKPQLGDEDGLKTYRFEVKNLKAFKPEEDVPDWRVEPRVDFAVDKFEFFGMQGEFNNWQNYGKLFYKLNADVNSLSPEREAEIRAMTANLKTDKEKARFLYNYLQQNMRYVSIQLGIGGFKPFPATFVDQKKYGDCKALSNYMYALLKAVNIPANYAVVNAGTNREPADFNFPADPFNHVILCIPFKNDTTWLECTSNTQPFGKLGTFTENRRALLITENGGKLVNTPASTLADNWFDSDVHLMLNPEGGATANVKIKGTGEYHFMYVGMARQKIDDQKEFLIKYLNLKQPSVFDFTASDDHNETKELDLKLEYDKFVEMAVGNKQFYRPRVFDLWRLTLPALEKRKYDFYFEHPMKKTCTTTIDLPQGFEPESVPANVNLKFTYGNFEITYQYIPAKNQVISKTAFNLTAQQIPAAKYNEMQQYMDDISRALNKKLVIRRKAS</sequence>
<dbReference type="Gene3D" id="3.10.620.30">
    <property type="match status" value="1"/>
</dbReference>
<evidence type="ECO:0000313" key="4">
    <source>
        <dbReference type="EMBL" id="MCJ8210877.1"/>
    </source>
</evidence>
<dbReference type="RefSeq" id="WP_245130888.1">
    <property type="nucleotide sequence ID" value="NZ_JALJEJ010000006.1"/>
</dbReference>
<comment type="caution">
    <text evidence="4">The sequence shown here is derived from an EMBL/GenBank/DDBJ whole genome shotgun (WGS) entry which is preliminary data.</text>
</comment>
<keyword evidence="1" id="KW-0732">Signal</keyword>
<dbReference type="Gene3D" id="2.60.40.3140">
    <property type="match status" value="1"/>
</dbReference>
<feature type="signal peptide" evidence="1">
    <location>
        <begin position="1"/>
        <end position="26"/>
    </location>
</feature>
<feature type="domain" description="Transglutaminase-like" evidence="2">
    <location>
        <begin position="287"/>
        <end position="369"/>
    </location>
</feature>
<gene>
    <name evidence="4" type="ORF">MUY27_14260</name>
</gene>
<evidence type="ECO:0000256" key="1">
    <source>
        <dbReference type="SAM" id="SignalP"/>
    </source>
</evidence>
<dbReference type="Gene3D" id="2.60.120.1130">
    <property type="match status" value="1"/>
</dbReference>
<feature type="domain" description="DUF3857" evidence="3">
    <location>
        <begin position="66"/>
        <end position="227"/>
    </location>
</feature>
<dbReference type="AlphaFoldDB" id="A0A9X1X471"/>
<protein>
    <submittedName>
        <fullName evidence="4">DUF3857 domain-containing protein</fullName>
    </submittedName>
</protein>
<dbReference type="EMBL" id="JALJEJ010000006">
    <property type="protein sequence ID" value="MCJ8210877.1"/>
    <property type="molecule type" value="Genomic_DNA"/>
</dbReference>
<dbReference type="Pfam" id="PF12969">
    <property type="entry name" value="DUF3857"/>
    <property type="match status" value="1"/>
</dbReference>
<reference evidence="4" key="1">
    <citation type="submission" date="2022-04" db="EMBL/GenBank/DDBJ databases">
        <title>Mucilaginibacter sp. RS28 isolated from freshwater.</title>
        <authorList>
            <person name="Ko S.-R."/>
        </authorList>
    </citation>
    <scope>NUCLEOTIDE SEQUENCE</scope>
    <source>
        <strain evidence="4">RS28</strain>
    </source>
</reference>
<name>A0A9X1X471_9SPHI</name>
<evidence type="ECO:0000259" key="3">
    <source>
        <dbReference type="Pfam" id="PF12969"/>
    </source>
</evidence>
<dbReference type="Proteomes" id="UP001139450">
    <property type="component" value="Unassembled WGS sequence"/>
</dbReference>
<dbReference type="Pfam" id="PF01841">
    <property type="entry name" value="Transglut_core"/>
    <property type="match status" value="1"/>
</dbReference>
<keyword evidence="5" id="KW-1185">Reference proteome</keyword>
<dbReference type="InterPro" id="IPR024618">
    <property type="entry name" value="DUF3857"/>
</dbReference>
<evidence type="ECO:0000259" key="2">
    <source>
        <dbReference type="Pfam" id="PF01841"/>
    </source>
</evidence>
<evidence type="ECO:0000313" key="5">
    <source>
        <dbReference type="Proteomes" id="UP001139450"/>
    </source>
</evidence>